<keyword evidence="1" id="KW-0732">Signal</keyword>
<gene>
    <name evidence="2" type="ORF">N5A92_15505</name>
</gene>
<evidence type="ECO:0000256" key="1">
    <source>
        <dbReference type="SAM" id="SignalP"/>
    </source>
</evidence>
<comment type="caution">
    <text evidence="2">The sequence shown here is derived from an EMBL/GenBank/DDBJ whole genome shotgun (WGS) entry which is preliminary data.</text>
</comment>
<dbReference type="Pfam" id="PF06776">
    <property type="entry name" value="IalB"/>
    <property type="match status" value="1"/>
</dbReference>
<keyword evidence="3" id="KW-1185">Reference proteome</keyword>
<name>A0ABT2LPG0_9HYPH</name>
<evidence type="ECO:0000313" key="3">
    <source>
        <dbReference type="Proteomes" id="UP001320831"/>
    </source>
</evidence>
<dbReference type="Gene3D" id="2.60.40.1880">
    <property type="entry name" value="Invasion associated locus B (IalB) protein"/>
    <property type="match status" value="1"/>
</dbReference>
<feature type="chain" id="PRO_5047018739" evidence="1">
    <location>
        <begin position="23"/>
        <end position="166"/>
    </location>
</feature>
<reference evidence="2 3" key="1">
    <citation type="submission" date="2022-09" db="EMBL/GenBank/DDBJ databases">
        <title>Chelativorans salina sp. nov., a novel slightly halophilic bacterium isolated from a saline lake sediment enrichment.</title>
        <authorList>
            <person name="Gao L."/>
            <person name="Fang B.-Z."/>
            <person name="Li W.-J."/>
        </authorList>
    </citation>
    <scope>NUCLEOTIDE SEQUENCE [LARGE SCALE GENOMIC DNA]</scope>
    <source>
        <strain evidence="2 3">EGI FJ00035</strain>
    </source>
</reference>
<sequence>MRGIFSSLFLFCAVAAAGPAFAQATAVGQHRDWGTYSYQSGNGKVCYVMSVPKQKEPSSLDHGDIFFFVSQKPGQNVAYEPQFIAGYNLQDGSKVTVTVGGRSFNMFTQEKSAWLENAAEEPQLIAAMKAGSDMTVAAKSGRGNDTRYTFSLLGMTAALDSIQSCK</sequence>
<accession>A0ABT2LPG0</accession>
<dbReference type="RefSeq" id="WP_260904379.1">
    <property type="nucleotide sequence ID" value="NZ_JAOCZP010000004.1"/>
</dbReference>
<dbReference type="EMBL" id="JAOCZP010000004">
    <property type="protein sequence ID" value="MCT7376440.1"/>
    <property type="molecule type" value="Genomic_DNA"/>
</dbReference>
<evidence type="ECO:0000313" key="2">
    <source>
        <dbReference type="EMBL" id="MCT7376440.1"/>
    </source>
</evidence>
<dbReference type="InterPro" id="IPR010642">
    <property type="entry name" value="Invasion_prot_B"/>
</dbReference>
<dbReference type="InterPro" id="IPR038696">
    <property type="entry name" value="IalB_sf"/>
</dbReference>
<dbReference type="Proteomes" id="UP001320831">
    <property type="component" value="Unassembled WGS sequence"/>
</dbReference>
<organism evidence="2 3">
    <name type="scientific">Chelativorans salis</name>
    <dbReference type="NCBI Taxonomy" id="2978478"/>
    <lineage>
        <taxon>Bacteria</taxon>
        <taxon>Pseudomonadati</taxon>
        <taxon>Pseudomonadota</taxon>
        <taxon>Alphaproteobacteria</taxon>
        <taxon>Hyphomicrobiales</taxon>
        <taxon>Phyllobacteriaceae</taxon>
        <taxon>Chelativorans</taxon>
    </lineage>
</organism>
<proteinExistence type="predicted"/>
<feature type="signal peptide" evidence="1">
    <location>
        <begin position="1"/>
        <end position="22"/>
    </location>
</feature>
<protein>
    <submittedName>
        <fullName evidence="2">Invasion associated locus B family protein</fullName>
    </submittedName>
</protein>